<dbReference type="EMBL" id="CP136893">
    <property type="protein sequence ID" value="WOL04826.1"/>
    <property type="molecule type" value="Genomic_DNA"/>
</dbReference>
<dbReference type="Proteomes" id="UP001327560">
    <property type="component" value="Chromosome 4"/>
</dbReference>
<accession>A0AAQ3KFY9</accession>
<reference evidence="2 3" key="1">
    <citation type="submission" date="2023-10" db="EMBL/GenBank/DDBJ databases">
        <title>Chromosome-scale genome assembly provides insights into flower coloration mechanisms of Canna indica.</title>
        <authorList>
            <person name="Li C."/>
        </authorList>
    </citation>
    <scope>NUCLEOTIDE SEQUENCE [LARGE SCALE GENOMIC DNA]</scope>
    <source>
        <tissue evidence="2">Flower</tissue>
    </source>
</reference>
<dbReference type="GO" id="GO:0003676">
    <property type="term" value="F:nucleic acid binding"/>
    <property type="evidence" value="ECO:0007669"/>
    <property type="project" value="InterPro"/>
</dbReference>
<feature type="domain" description="RNase H type-1" evidence="1">
    <location>
        <begin position="98"/>
        <end position="142"/>
    </location>
</feature>
<sequence>MYLDVMMSQKNLTLTKLLKNGILIIEPVRLSLRRDGKFIIYQTIGIWSIRISTKLIENTFKKRYVDKKNFNKSTGRHDNMFVNRDQDHYNFLVPEISAHSILHAEALAVRHSLVFVLQKRFPYVIMKSDCKILIQSLQQHKILDRCTHAMFDNILFSCCL</sequence>
<dbReference type="GO" id="GO:0004523">
    <property type="term" value="F:RNA-DNA hybrid ribonuclease activity"/>
    <property type="evidence" value="ECO:0007669"/>
    <property type="project" value="InterPro"/>
</dbReference>
<proteinExistence type="predicted"/>
<protein>
    <recommendedName>
        <fullName evidence="1">RNase H type-1 domain-containing protein</fullName>
    </recommendedName>
</protein>
<organism evidence="2 3">
    <name type="scientific">Canna indica</name>
    <name type="common">Indian-shot</name>
    <dbReference type="NCBI Taxonomy" id="4628"/>
    <lineage>
        <taxon>Eukaryota</taxon>
        <taxon>Viridiplantae</taxon>
        <taxon>Streptophyta</taxon>
        <taxon>Embryophyta</taxon>
        <taxon>Tracheophyta</taxon>
        <taxon>Spermatophyta</taxon>
        <taxon>Magnoliopsida</taxon>
        <taxon>Liliopsida</taxon>
        <taxon>Zingiberales</taxon>
        <taxon>Cannaceae</taxon>
        <taxon>Canna</taxon>
    </lineage>
</organism>
<dbReference type="AlphaFoldDB" id="A0AAQ3KFY9"/>
<evidence type="ECO:0000313" key="3">
    <source>
        <dbReference type="Proteomes" id="UP001327560"/>
    </source>
</evidence>
<evidence type="ECO:0000313" key="2">
    <source>
        <dbReference type="EMBL" id="WOL04826.1"/>
    </source>
</evidence>
<evidence type="ECO:0000259" key="1">
    <source>
        <dbReference type="Pfam" id="PF13456"/>
    </source>
</evidence>
<dbReference type="InterPro" id="IPR002156">
    <property type="entry name" value="RNaseH_domain"/>
</dbReference>
<keyword evidence="3" id="KW-1185">Reference proteome</keyword>
<dbReference type="Pfam" id="PF13456">
    <property type="entry name" value="RVT_3"/>
    <property type="match status" value="1"/>
</dbReference>
<gene>
    <name evidence="2" type="ORF">Cni_G13548</name>
</gene>
<name>A0AAQ3KFY9_9LILI</name>